<organism evidence="5 6">
    <name type="scientific">Xaviernesmea oryzae</name>
    <dbReference type="NCBI Taxonomy" id="464029"/>
    <lineage>
        <taxon>Bacteria</taxon>
        <taxon>Pseudomonadati</taxon>
        <taxon>Pseudomonadota</taxon>
        <taxon>Alphaproteobacteria</taxon>
        <taxon>Hyphomicrobiales</taxon>
        <taxon>Rhizobiaceae</taxon>
        <taxon>Rhizobium/Agrobacterium group</taxon>
        <taxon>Xaviernesmea</taxon>
    </lineage>
</organism>
<dbReference type="PANTHER" id="PTHR11240:SF22">
    <property type="entry name" value="RIBONUCLEASE T2"/>
    <property type="match status" value="1"/>
</dbReference>
<accession>A0A1Q9ASV9</accession>
<dbReference type="PROSITE" id="PS51257">
    <property type="entry name" value="PROKAR_LIPOPROTEIN"/>
    <property type="match status" value="1"/>
</dbReference>
<dbReference type="InterPro" id="IPR036430">
    <property type="entry name" value="RNase_T2-like_sf"/>
</dbReference>
<dbReference type="GO" id="GO:0006401">
    <property type="term" value="P:RNA catabolic process"/>
    <property type="evidence" value="ECO:0007669"/>
    <property type="project" value="TreeGrafter"/>
</dbReference>
<keyword evidence="4" id="KW-0732">Signal</keyword>
<comment type="caution">
    <text evidence="5">The sequence shown here is derived from an EMBL/GenBank/DDBJ whole genome shotgun (WGS) entry which is preliminary data.</text>
</comment>
<dbReference type="Pfam" id="PF00445">
    <property type="entry name" value="Ribonuclease_T2"/>
    <property type="match status" value="1"/>
</dbReference>
<proteinExistence type="inferred from homology"/>
<dbReference type="InterPro" id="IPR001568">
    <property type="entry name" value="RNase_T2-like"/>
</dbReference>
<name>A0A1Q9ASV9_9HYPH</name>
<evidence type="ECO:0000256" key="2">
    <source>
        <dbReference type="RuleBase" id="RU004328"/>
    </source>
</evidence>
<gene>
    <name evidence="5" type="ORF">BJF93_16805</name>
</gene>
<evidence type="ECO:0000256" key="4">
    <source>
        <dbReference type="SAM" id="SignalP"/>
    </source>
</evidence>
<dbReference type="EMBL" id="MKIP01000057">
    <property type="protein sequence ID" value="OLP58522.1"/>
    <property type="molecule type" value="Genomic_DNA"/>
</dbReference>
<feature type="region of interest" description="Disordered" evidence="3">
    <location>
        <begin position="28"/>
        <end position="58"/>
    </location>
</feature>
<dbReference type="OrthoDB" id="4720638at2"/>
<feature type="chain" id="PRO_5010243422" evidence="4">
    <location>
        <begin position="19"/>
        <end position="252"/>
    </location>
</feature>
<dbReference type="Proteomes" id="UP000186364">
    <property type="component" value="Unassembled WGS sequence"/>
</dbReference>
<comment type="similarity">
    <text evidence="1 2">Belongs to the RNase T2 family.</text>
</comment>
<dbReference type="InterPro" id="IPR039378">
    <property type="entry name" value="RNase_T2_prok"/>
</dbReference>
<dbReference type="Gene3D" id="3.90.730.10">
    <property type="entry name" value="Ribonuclease T2-like"/>
    <property type="match status" value="1"/>
</dbReference>
<sequence>MRRRIGLALALVGAGLLAACGDDEAGQAQRGNTPILQAPASGKRAEQRVEERAAEPRRDLPAGGDFDFYVLALSWSPSWCLDNDPQAKTGQCKQGMRGLLVHGLWPQNDMGYPQFCASSEPERVPEALGRQLFDIMPPALGLIGHQWRKHGSCTGLSQADYFATLRKAREKLRLPESLQPRASDRPDSAAALEEALTEANPGLTREAIALDCDKSRLEEIRICMTKDLGFRACPELDRKGCRVPRLDVPAPR</sequence>
<feature type="signal peptide" evidence="4">
    <location>
        <begin position="1"/>
        <end position="18"/>
    </location>
</feature>
<dbReference type="GO" id="GO:0033897">
    <property type="term" value="F:ribonuclease T2 activity"/>
    <property type="evidence" value="ECO:0007669"/>
    <property type="project" value="InterPro"/>
</dbReference>
<dbReference type="RefSeq" id="WP_075628947.1">
    <property type="nucleotide sequence ID" value="NZ_FOAM01000003.1"/>
</dbReference>
<dbReference type="PANTHER" id="PTHR11240">
    <property type="entry name" value="RIBONUCLEASE T2"/>
    <property type="match status" value="1"/>
</dbReference>
<keyword evidence="6" id="KW-1185">Reference proteome</keyword>
<protein>
    <submittedName>
        <fullName evidence="5">Uncharacterized protein</fullName>
    </submittedName>
</protein>
<dbReference type="InterPro" id="IPR018188">
    <property type="entry name" value="RNase_T2_His_AS_1"/>
</dbReference>
<dbReference type="PROSITE" id="PS00530">
    <property type="entry name" value="RNASE_T2_1"/>
    <property type="match status" value="1"/>
</dbReference>
<feature type="compositionally biased region" description="Basic and acidic residues" evidence="3">
    <location>
        <begin position="43"/>
        <end position="58"/>
    </location>
</feature>
<dbReference type="GO" id="GO:0003723">
    <property type="term" value="F:RNA binding"/>
    <property type="evidence" value="ECO:0007669"/>
    <property type="project" value="InterPro"/>
</dbReference>
<evidence type="ECO:0000313" key="5">
    <source>
        <dbReference type="EMBL" id="OLP58522.1"/>
    </source>
</evidence>
<dbReference type="AlphaFoldDB" id="A0A1Q9ASV9"/>
<evidence type="ECO:0000256" key="3">
    <source>
        <dbReference type="SAM" id="MobiDB-lite"/>
    </source>
</evidence>
<reference evidence="5 6" key="1">
    <citation type="submission" date="2016-09" db="EMBL/GenBank/DDBJ databases">
        <title>Rhizobium sp. nov., a novel species isolated from the rice rhizosphere.</title>
        <authorList>
            <person name="Zhao J."/>
            <person name="Zhang X."/>
        </authorList>
    </citation>
    <scope>NUCLEOTIDE SEQUENCE [LARGE SCALE GENOMIC DNA]</scope>
    <source>
        <strain evidence="5 6">1.7048</strain>
    </source>
</reference>
<dbReference type="SUPFAM" id="SSF55895">
    <property type="entry name" value="Ribonuclease Rh-like"/>
    <property type="match status" value="1"/>
</dbReference>
<dbReference type="CDD" id="cd01062">
    <property type="entry name" value="RNase_T2_prok"/>
    <property type="match status" value="1"/>
</dbReference>
<evidence type="ECO:0000313" key="6">
    <source>
        <dbReference type="Proteomes" id="UP000186364"/>
    </source>
</evidence>
<evidence type="ECO:0000256" key="1">
    <source>
        <dbReference type="ARBA" id="ARBA00007469"/>
    </source>
</evidence>